<protein>
    <submittedName>
        <fullName evidence="1">Uncharacterized protein</fullName>
    </submittedName>
</protein>
<dbReference type="AlphaFoldDB" id="A0A0P0A9S9"/>
<evidence type="ECO:0000313" key="1">
    <source>
        <dbReference type="EMBL" id="ALI54850.1"/>
    </source>
</evidence>
<evidence type="ECO:0000313" key="2">
    <source>
        <dbReference type="Proteomes" id="UP000064920"/>
    </source>
</evidence>
<accession>A0A0P0A9S9</accession>
<dbReference type="KEGG" id="cmar:IMCC12053_902"/>
<name>A0A0P0A9S9_9RHOB</name>
<dbReference type="RefSeq" id="WP_143089958.1">
    <property type="nucleotide sequence ID" value="NZ_CP012023.1"/>
</dbReference>
<dbReference type="PROSITE" id="PS51257">
    <property type="entry name" value="PROKAR_LIPOPROTEIN"/>
    <property type="match status" value="1"/>
</dbReference>
<dbReference type="PATRIC" id="fig|1397108.4.peg.931"/>
<dbReference type="Proteomes" id="UP000064920">
    <property type="component" value="Chromosome"/>
</dbReference>
<dbReference type="STRING" id="1397108.IMCC12053_902"/>
<proteinExistence type="predicted"/>
<reference evidence="1 2" key="1">
    <citation type="submission" date="2015-05" db="EMBL/GenBank/DDBJ databases">
        <authorList>
            <person name="Wang D.B."/>
            <person name="Wang M."/>
        </authorList>
    </citation>
    <scope>NUCLEOTIDE SEQUENCE [LARGE SCALE GENOMIC DNA]</scope>
    <source>
        <strain evidence="1 2">IMCC 12053</strain>
    </source>
</reference>
<sequence>MPRAARFFIPLAVIVISVSGCADRPDLTGRVAPVAKGTAWPTLLPSDQLTVDADTDASGTAQTAKDLSARAAALRARAARLAATPVLSSTERARLSAASNG</sequence>
<gene>
    <name evidence="1" type="ORF">IMCC12053_902</name>
</gene>
<organism evidence="1 2">
    <name type="scientific">Celeribacter marinus</name>
    <dbReference type="NCBI Taxonomy" id="1397108"/>
    <lineage>
        <taxon>Bacteria</taxon>
        <taxon>Pseudomonadati</taxon>
        <taxon>Pseudomonadota</taxon>
        <taxon>Alphaproteobacteria</taxon>
        <taxon>Rhodobacterales</taxon>
        <taxon>Roseobacteraceae</taxon>
        <taxon>Celeribacter</taxon>
    </lineage>
</organism>
<dbReference type="EMBL" id="CP012023">
    <property type="protein sequence ID" value="ALI54850.1"/>
    <property type="molecule type" value="Genomic_DNA"/>
</dbReference>
<keyword evidence="2" id="KW-1185">Reference proteome</keyword>
<dbReference type="OrthoDB" id="7871283at2"/>